<dbReference type="PANTHER" id="PTHR43181:SF1">
    <property type="entry name" value="2-C-METHYL-D-ERYTHRITOL 2,4-CYCLODIPHOSPHATE SYNTHASE, CHLOROPLASTIC"/>
    <property type="match status" value="1"/>
</dbReference>
<dbReference type="InterPro" id="IPR034683">
    <property type="entry name" value="IspD/TarI"/>
</dbReference>
<dbReference type="EC" id="4.6.1.12" evidence="4"/>
<dbReference type="Gene3D" id="3.90.550.10">
    <property type="entry name" value="Spore Coat Polysaccharide Biosynthesis Protein SpsA, Chain A"/>
    <property type="match status" value="1"/>
</dbReference>
<dbReference type="PROSITE" id="PS01350">
    <property type="entry name" value="ISPF"/>
    <property type="match status" value="1"/>
</dbReference>
<evidence type="ECO:0000256" key="9">
    <source>
        <dbReference type="ARBA" id="ARBA00023239"/>
    </source>
</evidence>
<organism evidence="12">
    <name type="scientific">hydrothermal vent metagenome</name>
    <dbReference type="NCBI Taxonomy" id="652676"/>
    <lineage>
        <taxon>unclassified sequences</taxon>
        <taxon>metagenomes</taxon>
        <taxon>ecological metagenomes</taxon>
    </lineage>
</organism>
<dbReference type="GO" id="GO:0016114">
    <property type="term" value="P:terpenoid biosynthetic process"/>
    <property type="evidence" value="ECO:0007669"/>
    <property type="project" value="InterPro"/>
</dbReference>
<keyword evidence="10" id="KW-0511">Multifunctional enzyme</keyword>
<feature type="domain" description="2-C-methyl-D-erythritol 2,4-cyclodiphosphate synthase" evidence="11">
    <location>
        <begin position="215"/>
        <end position="366"/>
    </location>
</feature>
<evidence type="ECO:0000256" key="5">
    <source>
        <dbReference type="ARBA" id="ARBA00022679"/>
    </source>
</evidence>
<evidence type="ECO:0000256" key="7">
    <source>
        <dbReference type="ARBA" id="ARBA00022723"/>
    </source>
</evidence>
<keyword evidence="6 12" id="KW-0548">Nucleotidyltransferase</keyword>
<evidence type="ECO:0000256" key="3">
    <source>
        <dbReference type="ARBA" id="ARBA00004709"/>
    </source>
</evidence>
<dbReference type="Pfam" id="PF02542">
    <property type="entry name" value="YgbB"/>
    <property type="match status" value="1"/>
</dbReference>
<dbReference type="NCBIfam" id="NF006899">
    <property type="entry name" value="PRK09382.1"/>
    <property type="match status" value="1"/>
</dbReference>
<dbReference type="Gene3D" id="3.30.1330.50">
    <property type="entry name" value="2-C-methyl-D-erythritol 2,4-cyclodiphosphate synthase"/>
    <property type="match status" value="1"/>
</dbReference>
<evidence type="ECO:0000313" key="12">
    <source>
        <dbReference type="EMBL" id="VAY88001.1"/>
    </source>
</evidence>
<dbReference type="InterPro" id="IPR036571">
    <property type="entry name" value="MECDP_synthase_sf"/>
</dbReference>
<dbReference type="CDD" id="cd02516">
    <property type="entry name" value="CDP-ME_synthetase"/>
    <property type="match status" value="1"/>
</dbReference>
<comment type="cofactor">
    <cofactor evidence="2">
        <name>a divalent metal cation</name>
        <dbReference type="ChEBI" id="CHEBI:60240"/>
    </cofactor>
</comment>
<gene>
    <name evidence="12" type="ORF">MNB_ARC-1_1273</name>
</gene>
<evidence type="ECO:0000256" key="6">
    <source>
        <dbReference type="ARBA" id="ARBA00022695"/>
    </source>
</evidence>
<dbReference type="GO" id="GO:0008685">
    <property type="term" value="F:2-C-methyl-D-erythritol 2,4-cyclodiphosphate synthase activity"/>
    <property type="evidence" value="ECO:0007669"/>
    <property type="project" value="UniProtKB-EC"/>
</dbReference>
<keyword evidence="9 12" id="KW-0456">Lyase</keyword>
<sequence>MNNITLIVLSAGSSSRFTPQVKKQWLRCGDEPLWLYVTNKLNSFSKFDKIIIVGHNDEVNYMKNFTTNYTFVMGGNTRQQSIINALQKVTTKYVMTTDVARSCIPKKIIKNLISNRAKASCIVPYLNIHDTIVYQDKTINRDDVKIIQTPQLSTTKILREALDTKTQFTDDSSAIANINGTIYYIEGDNNSTKLTTSLELKNIKCLPNPNKNTFTGTGFDIHQFEHKKPMFLGGIKIDSDFGFKAHSDGDVLIHSLIDALLGAAGAGDIGEYFPDTSDKFKNIDSTILLEKVLKLLVNTGFEIVNIDLTVIAQKPKLHKYKSDIKSKLSALLHIPIHKINIKATTAEKLGFVGREEGVAVQSLATLKFYDWKEE</sequence>
<evidence type="ECO:0000256" key="8">
    <source>
        <dbReference type="ARBA" id="ARBA00023229"/>
    </source>
</evidence>
<dbReference type="AlphaFoldDB" id="A0A3B1E7I8"/>
<dbReference type="InterPro" id="IPR026596">
    <property type="entry name" value="IspD/F"/>
</dbReference>
<protein>
    <recommendedName>
        <fullName evidence="4">2-C-methyl-D-erythritol 2,4-cyclodiphosphate synthase</fullName>
        <ecNumber evidence="4">4.6.1.12</ecNumber>
    </recommendedName>
</protein>
<dbReference type="GO" id="GO:0070567">
    <property type="term" value="F:cytidylyltransferase activity"/>
    <property type="evidence" value="ECO:0007669"/>
    <property type="project" value="InterPro"/>
</dbReference>
<dbReference type="InterPro" id="IPR020555">
    <property type="entry name" value="MECDP_synthase_CS"/>
</dbReference>
<evidence type="ECO:0000256" key="4">
    <source>
        <dbReference type="ARBA" id="ARBA00012579"/>
    </source>
</evidence>
<keyword evidence="8" id="KW-0414">Isoprene biosynthesis</keyword>
<dbReference type="Pfam" id="PF01128">
    <property type="entry name" value="IspD"/>
    <property type="match status" value="1"/>
</dbReference>
<evidence type="ECO:0000256" key="10">
    <source>
        <dbReference type="ARBA" id="ARBA00023268"/>
    </source>
</evidence>
<keyword evidence="7" id="KW-0479">Metal-binding</keyword>
<dbReference type="HAMAP" id="MF_01520">
    <property type="entry name" value="IspDF"/>
    <property type="match status" value="1"/>
</dbReference>
<dbReference type="GO" id="GO:0046872">
    <property type="term" value="F:metal ion binding"/>
    <property type="evidence" value="ECO:0007669"/>
    <property type="project" value="UniProtKB-KW"/>
</dbReference>
<keyword evidence="5 12" id="KW-0808">Transferase</keyword>
<dbReference type="SUPFAM" id="SSF53448">
    <property type="entry name" value="Nucleotide-diphospho-sugar transferases"/>
    <property type="match status" value="1"/>
</dbReference>
<evidence type="ECO:0000259" key="11">
    <source>
        <dbReference type="Pfam" id="PF02542"/>
    </source>
</evidence>
<reference evidence="12" key="1">
    <citation type="submission" date="2018-10" db="EMBL/GenBank/DDBJ databases">
        <authorList>
            <person name="Aoki K."/>
        </authorList>
    </citation>
    <scope>NUCLEOTIDE SEQUENCE</scope>
</reference>
<dbReference type="UniPathway" id="UPA00056">
    <property type="reaction ID" value="UER00095"/>
</dbReference>
<dbReference type="SUPFAM" id="SSF69765">
    <property type="entry name" value="IpsF-like"/>
    <property type="match status" value="1"/>
</dbReference>
<comment type="pathway">
    <text evidence="3">Isoprenoid biosynthesis; isopentenyl diphosphate biosynthesis via DXP pathway; isopentenyl diphosphate from 1-deoxy-D-xylulose 5-phosphate: step 4/6.</text>
</comment>
<dbReference type="GO" id="GO:0019288">
    <property type="term" value="P:isopentenyl diphosphate biosynthetic process, methylerythritol 4-phosphate pathway"/>
    <property type="evidence" value="ECO:0007669"/>
    <property type="project" value="UniProtKB-UniPathway"/>
</dbReference>
<name>A0A3B1E7I8_9ZZZZ</name>
<dbReference type="InterPro" id="IPR003526">
    <property type="entry name" value="MECDP_synthase"/>
</dbReference>
<dbReference type="HAMAP" id="MF_00107">
    <property type="entry name" value="IspF"/>
    <property type="match status" value="1"/>
</dbReference>
<dbReference type="PANTHER" id="PTHR43181">
    <property type="entry name" value="2-C-METHYL-D-ERYTHRITOL 2,4-CYCLODIPHOSPHATE SYNTHASE, CHLOROPLASTIC"/>
    <property type="match status" value="1"/>
</dbReference>
<proteinExistence type="inferred from homology"/>
<comment type="catalytic activity">
    <reaction evidence="1">
        <text>4-CDP-2-C-methyl-D-erythritol 2-phosphate = 2-C-methyl-D-erythritol 2,4-cyclic diphosphate + CMP</text>
        <dbReference type="Rhea" id="RHEA:23864"/>
        <dbReference type="ChEBI" id="CHEBI:57919"/>
        <dbReference type="ChEBI" id="CHEBI:58483"/>
        <dbReference type="ChEBI" id="CHEBI:60377"/>
        <dbReference type="EC" id="4.6.1.12"/>
    </reaction>
</comment>
<dbReference type="CDD" id="cd00554">
    <property type="entry name" value="MECDP_synthase"/>
    <property type="match status" value="1"/>
</dbReference>
<accession>A0A3B1E7I8</accession>
<dbReference type="NCBIfam" id="TIGR00151">
    <property type="entry name" value="ispF"/>
    <property type="match status" value="1"/>
</dbReference>
<evidence type="ECO:0000256" key="1">
    <source>
        <dbReference type="ARBA" id="ARBA00000200"/>
    </source>
</evidence>
<dbReference type="EMBL" id="UOYO01000040">
    <property type="protein sequence ID" value="VAY88001.1"/>
    <property type="molecule type" value="Genomic_DNA"/>
</dbReference>
<dbReference type="InterPro" id="IPR029044">
    <property type="entry name" value="Nucleotide-diphossugar_trans"/>
</dbReference>
<evidence type="ECO:0000256" key="2">
    <source>
        <dbReference type="ARBA" id="ARBA00001968"/>
    </source>
</evidence>